<dbReference type="SUPFAM" id="SSF53474">
    <property type="entry name" value="alpha/beta-Hydrolases"/>
    <property type="match status" value="1"/>
</dbReference>
<proteinExistence type="predicted"/>
<evidence type="ECO:0000313" key="3">
    <source>
        <dbReference type="Proteomes" id="UP000602395"/>
    </source>
</evidence>
<dbReference type="RefSeq" id="WP_190266798.1">
    <property type="nucleotide sequence ID" value="NZ_BAABAD010000004.1"/>
</dbReference>
<organism evidence="2 3">
    <name type="scientific">Gordonia hankookensis</name>
    <dbReference type="NCBI Taxonomy" id="589403"/>
    <lineage>
        <taxon>Bacteria</taxon>
        <taxon>Bacillati</taxon>
        <taxon>Actinomycetota</taxon>
        <taxon>Actinomycetes</taxon>
        <taxon>Mycobacteriales</taxon>
        <taxon>Gordoniaceae</taxon>
        <taxon>Gordonia</taxon>
    </lineage>
</organism>
<dbReference type="EMBL" id="JACWMS010000002">
    <property type="protein sequence ID" value="MBD1320031.1"/>
    <property type="molecule type" value="Genomic_DNA"/>
</dbReference>
<accession>A0ABR7WB62</accession>
<dbReference type="PANTHER" id="PTHR48098:SF1">
    <property type="entry name" value="DIACYLGLYCEROL ACYLTRANSFERASE_MYCOLYLTRANSFERASE AG85A"/>
    <property type="match status" value="1"/>
</dbReference>
<dbReference type="InterPro" id="IPR029058">
    <property type="entry name" value="AB_hydrolase_fold"/>
</dbReference>
<feature type="chain" id="PRO_5046657545" evidence="1">
    <location>
        <begin position="33"/>
        <end position="318"/>
    </location>
</feature>
<keyword evidence="1" id="KW-0732">Signal</keyword>
<reference evidence="2 3" key="1">
    <citation type="submission" date="2020-09" db="EMBL/GenBank/DDBJ databases">
        <title>Novel species in genus Gordonia.</title>
        <authorList>
            <person name="Zhang G."/>
        </authorList>
    </citation>
    <scope>NUCLEOTIDE SEQUENCE [LARGE SCALE GENOMIC DNA]</scope>
    <source>
        <strain evidence="2 3">ON-33</strain>
    </source>
</reference>
<dbReference type="InterPro" id="IPR050583">
    <property type="entry name" value="Mycobacterial_A85_antigen"/>
</dbReference>
<sequence>MLTRARKRLVAGLVAVVAATGVTMVAAPTAQAAGTTEYVYSAAMHRNIPVRIVDGGGGGPKPTLYVLDGLRAPNNNSGWLINTNVDRFMVGKGTNVAMPFGGAGSFYTDWERSDPKLGVNKWETFLTRELPAYMKARHNSDNRRNGIAGLSMSGTSALNLASRHPGFYDAVASYSGYPTVTTPGFTQGIQVAVAQTGGNASNMWGIFPFGEWFANDPFLSANNLAGKHVYLSSGSGLGSKYDSSVNPSSPNFDPVKFSQMVPLETAASVSTQLYIPRVALVPGVKLTTHVTPDGVHWWDYWQNDFKQSWNTTFRPAFF</sequence>
<name>A0ABR7WB62_9ACTN</name>
<evidence type="ECO:0000256" key="1">
    <source>
        <dbReference type="SAM" id="SignalP"/>
    </source>
</evidence>
<dbReference type="Gene3D" id="3.40.50.1820">
    <property type="entry name" value="alpha/beta hydrolase"/>
    <property type="match status" value="1"/>
</dbReference>
<gene>
    <name evidence="2" type="ORF">IDF66_10570</name>
</gene>
<dbReference type="Proteomes" id="UP000602395">
    <property type="component" value="Unassembled WGS sequence"/>
</dbReference>
<dbReference type="InterPro" id="IPR000801">
    <property type="entry name" value="Esterase-like"/>
</dbReference>
<comment type="caution">
    <text evidence="2">The sequence shown here is derived from an EMBL/GenBank/DDBJ whole genome shotgun (WGS) entry which is preliminary data.</text>
</comment>
<keyword evidence="3" id="KW-1185">Reference proteome</keyword>
<dbReference type="Pfam" id="PF00756">
    <property type="entry name" value="Esterase"/>
    <property type="match status" value="1"/>
</dbReference>
<dbReference type="PANTHER" id="PTHR48098">
    <property type="entry name" value="ENTEROCHELIN ESTERASE-RELATED"/>
    <property type="match status" value="1"/>
</dbReference>
<evidence type="ECO:0000313" key="2">
    <source>
        <dbReference type="EMBL" id="MBD1320031.1"/>
    </source>
</evidence>
<feature type="signal peptide" evidence="1">
    <location>
        <begin position="1"/>
        <end position="32"/>
    </location>
</feature>
<protein>
    <submittedName>
        <fullName evidence="2">Esterase family protein</fullName>
    </submittedName>
</protein>